<feature type="domain" description="CRAL-TRIO" evidence="1">
    <location>
        <begin position="158"/>
        <end position="312"/>
    </location>
</feature>
<name>A0A195CRX0_9HYME</name>
<dbReference type="AlphaFoldDB" id="A0A195CRX0"/>
<dbReference type="SUPFAM" id="SSF52087">
    <property type="entry name" value="CRAL/TRIO domain"/>
    <property type="match status" value="1"/>
</dbReference>
<dbReference type="PANTHER" id="PTHR10174:SF224">
    <property type="entry name" value="RETINOL-BINDING PROTEIN PINTA"/>
    <property type="match status" value="1"/>
</dbReference>
<dbReference type="Pfam" id="PF00650">
    <property type="entry name" value="CRAL_TRIO"/>
    <property type="match status" value="1"/>
</dbReference>
<evidence type="ECO:0000313" key="2">
    <source>
        <dbReference type="EMBL" id="KYN03488.1"/>
    </source>
</evidence>
<dbReference type="CDD" id="cd00170">
    <property type="entry name" value="SEC14"/>
    <property type="match status" value="1"/>
</dbReference>
<sequence length="326" mass="38144">MANASSYDDSVKCYTRYELALTSEDKKYAATYLNETDEIRESAVAEIKRWIEENDDLPARMESLIQQSYIVYYTNSIFVTKKMWCNLSLYSDDFLILRFLRVAKFDVEKSKVRIRNYFKQRSDLPDWHMNIDPFRPELQEILDLGLKFLHSLFIFSYFLPLRKPDNQGRLVFITQGTRHDPKIHKIPDLFKVTTIVTEVAVKYYPAVSVYGYTIFVDMSNPTFGHIAQFRPNILMNCIHSWQSCFPTRVRSINIINVPVILDVIVKIAKSFMTEKLKNRFHVYSHKTMQNCFKDIPTSILPVEYGGTDGTIKELTGKFAVKRNECI</sequence>
<dbReference type="PROSITE" id="PS50191">
    <property type="entry name" value="CRAL_TRIO"/>
    <property type="match status" value="1"/>
</dbReference>
<evidence type="ECO:0000259" key="1">
    <source>
        <dbReference type="PROSITE" id="PS50191"/>
    </source>
</evidence>
<dbReference type="Gene3D" id="3.40.525.10">
    <property type="entry name" value="CRAL-TRIO lipid binding domain"/>
    <property type="match status" value="1"/>
</dbReference>
<dbReference type="SUPFAM" id="SSF46938">
    <property type="entry name" value="CRAL/TRIO N-terminal domain"/>
    <property type="match status" value="1"/>
</dbReference>
<dbReference type="EMBL" id="KQ977329">
    <property type="protein sequence ID" value="KYN03488.1"/>
    <property type="molecule type" value="Genomic_DNA"/>
</dbReference>
<gene>
    <name evidence="2" type="ORF">ALC62_05615</name>
</gene>
<dbReference type="InterPro" id="IPR036865">
    <property type="entry name" value="CRAL-TRIO_dom_sf"/>
</dbReference>
<reference evidence="2 3" key="1">
    <citation type="submission" date="2016-03" db="EMBL/GenBank/DDBJ databases">
        <title>Cyphomyrmex costatus WGS genome.</title>
        <authorList>
            <person name="Nygaard S."/>
            <person name="Hu H."/>
            <person name="Boomsma J."/>
            <person name="Zhang G."/>
        </authorList>
    </citation>
    <scope>NUCLEOTIDE SEQUENCE [LARGE SCALE GENOMIC DNA]</scope>
    <source>
        <strain evidence="2">MS0001</strain>
        <tissue evidence="2">Whole body</tissue>
    </source>
</reference>
<proteinExistence type="predicted"/>
<dbReference type="InterPro" id="IPR036273">
    <property type="entry name" value="CRAL/TRIO_N_dom_sf"/>
</dbReference>
<dbReference type="GO" id="GO:0016020">
    <property type="term" value="C:membrane"/>
    <property type="evidence" value="ECO:0007669"/>
    <property type="project" value="TreeGrafter"/>
</dbReference>
<dbReference type="GO" id="GO:1902936">
    <property type="term" value="F:phosphatidylinositol bisphosphate binding"/>
    <property type="evidence" value="ECO:0007669"/>
    <property type="project" value="TreeGrafter"/>
</dbReference>
<protein>
    <submittedName>
        <fullName evidence="2">Alpha-tocopherol transfer protein</fullName>
    </submittedName>
</protein>
<dbReference type="SMART" id="SM00516">
    <property type="entry name" value="SEC14"/>
    <property type="match status" value="1"/>
</dbReference>
<dbReference type="Proteomes" id="UP000078542">
    <property type="component" value="Unassembled WGS sequence"/>
</dbReference>
<dbReference type="InterPro" id="IPR001251">
    <property type="entry name" value="CRAL-TRIO_dom"/>
</dbReference>
<dbReference type="Gene3D" id="1.20.5.1200">
    <property type="entry name" value="Alpha-tocopherol transfer"/>
    <property type="match status" value="1"/>
</dbReference>
<dbReference type="Gene3D" id="1.10.8.20">
    <property type="entry name" value="N-terminal domain of phosphatidylinositol transfer protein sec14p"/>
    <property type="match status" value="1"/>
</dbReference>
<accession>A0A195CRX0</accession>
<evidence type="ECO:0000313" key="3">
    <source>
        <dbReference type="Proteomes" id="UP000078542"/>
    </source>
</evidence>
<dbReference type="Pfam" id="PF03765">
    <property type="entry name" value="CRAL_TRIO_N"/>
    <property type="match status" value="1"/>
</dbReference>
<dbReference type="PANTHER" id="PTHR10174">
    <property type="entry name" value="ALPHA-TOCOPHEROL TRANSFER PROTEIN-RELATED"/>
    <property type="match status" value="1"/>
</dbReference>
<dbReference type="STRING" id="456900.A0A195CRX0"/>
<organism evidence="2 3">
    <name type="scientific">Cyphomyrmex costatus</name>
    <dbReference type="NCBI Taxonomy" id="456900"/>
    <lineage>
        <taxon>Eukaryota</taxon>
        <taxon>Metazoa</taxon>
        <taxon>Ecdysozoa</taxon>
        <taxon>Arthropoda</taxon>
        <taxon>Hexapoda</taxon>
        <taxon>Insecta</taxon>
        <taxon>Pterygota</taxon>
        <taxon>Neoptera</taxon>
        <taxon>Endopterygota</taxon>
        <taxon>Hymenoptera</taxon>
        <taxon>Apocrita</taxon>
        <taxon>Aculeata</taxon>
        <taxon>Formicoidea</taxon>
        <taxon>Formicidae</taxon>
        <taxon>Myrmicinae</taxon>
        <taxon>Cyphomyrmex</taxon>
    </lineage>
</organism>
<dbReference type="SMART" id="SM01100">
    <property type="entry name" value="CRAL_TRIO_N"/>
    <property type="match status" value="1"/>
</dbReference>
<dbReference type="PRINTS" id="PR00180">
    <property type="entry name" value="CRETINALDHBP"/>
</dbReference>
<dbReference type="InterPro" id="IPR011074">
    <property type="entry name" value="CRAL/TRIO_N_dom"/>
</dbReference>
<keyword evidence="3" id="KW-1185">Reference proteome</keyword>